<protein>
    <submittedName>
        <fullName evidence="4">dTDP-4-keto-6-deoxy-D-glucose epimerase</fullName>
    </submittedName>
</protein>
<dbReference type="GO" id="GO:0008830">
    <property type="term" value="F:dTDP-4-dehydrorhamnose 3,5-epimerase activity"/>
    <property type="evidence" value="ECO:0007669"/>
    <property type="project" value="InterPro"/>
</dbReference>
<keyword evidence="5" id="KW-1185">Reference proteome</keyword>
<dbReference type="InterPro" id="IPR011051">
    <property type="entry name" value="RmlC_Cupin_sf"/>
</dbReference>
<comment type="similarity">
    <text evidence="1">Belongs to the dTDP-4-dehydrorhamnose 3,5-epimerase family.</text>
</comment>
<dbReference type="InterPro" id="IPR000888">
    <property type="entry name" value="RmlC-like"/>
</dbReference>
<feature type="active site" description="Proton acceptor" evidence="2">
    <location>
        <position position="48"/>
    </location>
</feature>
<dbReference type="Pfam" id="PF00908">
    <property type="entry name" value="dTDP_sugar_isom"/>
    <property type="match status" value="1"/>
</dbReference>
<dbReference type="KEGG" id="atq:GH723_11320"/>
<dbReference type="Gene3D" id="2.60.120.10">
    <property type="entry name" value="Jelly Rolls"/>
    <property type="match status" value="1"/>
</dbReference>
<feature type="site" description="Participates in a stacking interaction with the thymidine ring of dTDP-4-oxo-6-deoxyglucose" evidence="3">
    <location>
        <position position="119"/>
    </location>
</feature>
<dbReference type="GO" id="GO:0000271">
    <property type="term" value="P:polysaccharide biosynthetic process"/>
    <property type="evidence" value="ECO:0007669"/>
    <property type="project" value="TreeGrafter"/>
</dbReference>
<accession>A0A5Q2RT45</accession>
<evidence type="ECO:0000256" key="2">
    <source>
        <dbReference type="PIRSR" id="PIRSR600888-1"/>
    </source>
</evidence>
<gene>
    <name evidence="4" type="ORF">GH723_11320</name>
</gene>
<dbReference type="PANTHER" id="PTHR21047">
    <property type="entry name" value="DTDP-6-DEOXY-D-GLUCOSE-3,5 EPIMERASE"/>
    <property type="match status" value="1"/>
</dbReference>
<organism evidence="4 5">
    <name type="scientific">Actinomarinicola tropica</name>
    <dbReference type="NCBI Taxonomy" id="2789776"/>
    <lineage>
        <taxon>Bacteria</taxon>
        <taxon>Bacillati</taxon>
        <taxon>Actinomycetota</taxon>
        <taxon>Acidimicrobiia</taxon>
        <taxon>Acidimicrobiales</taxon>
        <taxon>Iamiaceae</taxon>
        <taxon>Actinomarinicola</taxon>
    </lineage>
</organism>
<dbReference type="InterPro" id="IPR014710">
    <property type="entry name" value="RmlC-like_jellyroll"/>
</dbReference>
<evidence type="ECO:0000256" key="3">
    <source>
        <dbReference type="PIRSR" id="PIRSR600888-3"/>
    </source>
</evidence>
<dbReference type="Proteomes" id="UP000334019">
    <property type="component" value="Chromosome"/>
</dbReference>
<dbReference type="GO" id="GO:0019305">
    <property type="term" value="P:dTDP-rhamnose biosynthetic process"/>
    <property type="evidence" value="ECO:0007669"/>
    <property type="project" value="TreeGrafter"/>
</dbReference>
<evidence type="ECO:0000313" key="4">
    <source>
        <dbReference type="EMBL" id="QGG97090.1"/>
    </source>
</evidence>
<dbReference type="AlphaFoldDB" id="A0A5Q2RT45"/>
<feature type="active site" description="Proton donor" evidence="2">
    <location>
        <position position="113"/>
    </location>
</feature>
<dbReference type="PANTHER" id="PTHR21047:SF2">
    <property type="entry name" value="THYMIDINE DIPHOSPHO-4-KETO-RHAMNOSE 3,5-EPIMERASE"/>
    <property type="match status" value="1"/>
</dbReference>
<name>A0A5Q2RT45_9ACTN</name>
<sequence length="167" mass="18043">MKQITDERGTVREFFRESALRAAGVPPLGRFRQINVTSTRHGGLRGMHAESMDKLVAVVAGEALGAYVDLRDDSPAFGRVHTVALVPGVQVLVPRGVGNGFQAVAPGDTQYLYCFDEEWRPGMPGRAVTPLDPELGIDWPIAVDVHDRAQISAKDLEAPTLADLRAG</sequence>
<evidence type="ECO:0000256" key="1">
    <source>
        <dbReference type="ARBA" id="ARBA00010154"/>
    </source>
</evidence>
<dbReference type="GO" id="GO:0005829">
    <property type="term" value="C:cytosol"/>
    <property type="evidence" value="ECO:0007669"/>
    <property type="project" value="TreeGrafter"/>
</dbReference>
<evidence type="ECO:0000313" key="5">
    <source>
        <dbReference type="Proteomes" id="UP000334019"/>
    </source>
</evidence>
<reference evidence="4 5" key="1">
    <citation type="submission" date="2019-11" db="EMBL/GenBank/DDBJ databases">
        <authorList>
            <person name="He Y."/>
        </authorList>
    </citation>
    <scope>NUCLEOTIDE SEQUENCE [LARGE SCALE GENOMIC DNA]</scope>
    <source>
        <strain evidence="4 5">SCSIO 58843</strain>
    </source>
</reference>
<proteinExistence type="inferred from homology"/>
<dbReference type="EMBL" id="CP045851">
    <property type="protein sequence ID" value="QGG97090.1"/>
    <property type="molecule type" value="Genomic_DNA"/>
</dbReference>
<dbReference type="SUPFAM" id="SSF51182">
    <property type="entry name" value="RmlC-like cupins"/>
    <property type="match status" value="1"/>
</dbReference>